<evidence type="ECO:0000313" key="1">
    <source>
        <dbReference type="EMBL" id="CAF9929211.1"/>
    </source>
</evidence>
<accession>A0A8H3FXF3</accession>
<reference evidence="1" key="1">
    <citation type="submission" date="2021-03" db="EMBL/GenBank/DDBJ databases">
        <authorList>
            <person name="Tagirdzhanova G."/>
        </authorList>
    </citation>
    <scope>NUCLEOTIDE SEQUENCE</scope>
</reference>
<dbReference type="Proteomes" id="UP000664203">
    <property type="component" value="Unassembled WGS sequence"/>
</dbReference>
<dbReference type="OrthoDB" id="4926491at2759"/>
<protein>
    <submittedName>
        <fullName evidence="1">Uncharacterized protein</fullName>
    </submittedName>
</protein>
<sequence>MAKVPLKIRMDLRDLWERADCPPQKSIADLRDLLGLPVTIQVDFTILWSEIQKYYPDQSTFVPSITAVVKAWTDCLARRLADDANATWTEQLLEHANRSGGTLKARVEMPEDVFMYALVDIERSDQTRSGSQVKTGFAKPGATFMIGIPESPPPYRNVSALFMTELESIFTQSTNQINSAQAQGAEDKDWANVTMPSRTRGQATEIGPTAMPSLDELPRPEMMFATQTPYHLIVKAVHNAIIVQGSHQGSLELLAGYLQKYTRDIENISVKLPILKSELQASPFGYGALFDSLTITPGDLRSGWANINPILILSFIESVLGYSPVASGSSDSQWYFKHEIGFKE</sequence>
<gene>
    <name evidence="1" type="ORF">ALECFALPRED_004274</name>
</gene>
<comment type="caution">
    <text evidence="1">The sequence shown here is derived from an EMBL/GenBank/DDBJ whole genome shotgun (WGS) entry which is preliminary data.</text>
</comment>
<evidence type="ECO:0000313" key="2">
    <source>
        <dbReference type="Proteomes" id="UP000664203"/>
    </source>
</evidence>
<dbReference type="AlphaFoldDB" id="A0A8H3FXF3"/>
<proteinExistence type="predicted"/>
<dbReference type="EMBL" id="CAJPDR010000264">
    <property type="protein sequence ID" value="CAF9929211.1"/>
    <property type="molecule type" value="Genomic_DNA"/>
</dbReference>
<keyword evidence="2" id="KW-1185">Reference proteome</keyword>
<organism evidence="1 2">
    <name type="scientific">Alectoria fallacina</name>
    <dbReference type="NCBI Taxonomy" id="1903189"/>
    <lineage>
        <taxon>Eukaryota</taxon>
        <taxon>Fungi</taxon>
        <taxon>Dikarya</taxon>
        <taxon>Ascomycota</taxon>
        <taxon>Pezizomycotina</taxon>
        <taxon>Lecanoromycetes</taxon>
        <taxon>OSLEUM clade</taxon>
        <taxon>Lecanoromycetidae</taxon>
        <taxon>Lecanorales</taxon>
        <taxon>Lecanorineae</taxon>
        <taxon>Parmeliaceae</taxon>
        <taxon>Alectoria</taxon>
    </lineage>
</organism>
<name>A0A8H3FXF3_9LECA</name>